<name>A0A9J6B8M5_POLVA</name>
<keyword evidence="2" id="KW-1185">Reference proteome</keyword>
<dbReference type="OrthoDB" id="10006996at2759"/>
<dbReference type="Proteomes" id="UP001107558">
    <property type="component" value="Unassembled WGS sequence"/>
</dbReference>
<sequence length="103" mass="11565">MGSQLNGTILDLKKRGDDVLLTCRVVVGRPPPQFDGRKWIDSLTSRVDSTTVMSPENRVMWAFRSPNDQILNSIFTWSALNSRLTDSLLSGSSIVSKFLLPRR</sequence>
<comment type="caution">
    <text evidence="1">The sequence shown here is derived from an EMBL/GenBank/DDBJ whole genome shotgun (WGS) entry which is preliminary data.</text>
</comment>
<proteinExistence type="predicted"/>
<evidence type="ECO:0000313" key="2">
    <source>
        <dbReference type="Proteomes" id="UP001107558"/>
    </source>
</evidence>
<accession>A0A9J6B8M5</accession>
<dbReference type="EMBL" id="JADBJN010000020">
    <property type="protein sequence ID" value="KAG5666225.1"/>
    <property type="molecule type" value="Genomic_DNA"/>
</dbReference>
<protein>
    <submittedName>
        <fullName evidence="1">Uncharacterized protein</fullName>
    </submittedName>
</protein>
<dbReference type="AlphaFoldDB" id="A0A9J6B8M5"/>
<reference evidence="1" key="1">
    <citation type="submission" date="2021-03" db="EMBL/GenBank/DDBJ databases">
        <title>Chromosome level genome of the anhydrobiotic midge Polypedilum vanderplanki.</title>
        <authorList>
            <person name="Yoshida Y."/>
            <person name="Kikawada T."/>
            <person name="Gusev O."/>
        </authorList>
    </citation>
    <scope>NUCLEOTIDE SEQUENCE</scope>
    <source>
        <strain evidence="1">NIAS01</strain>
        <tissue evidence="1">Whole body or cell culture</tissue>
    </source>
</reference>
<gene>
    <name evidence="1" type="ORF">PVAND_017863</name>
</gene>
<organism evidence="1 2">
    <name type="scientific">Polypedilum vanderplanki</name>
    <name type="common">Sleeping chironomid midge</name>
    <dbReference type="NCBI Taxonomy" id="319348"/>
    <lineage>
        <taxon>Eukaryota</taxon>
        <taxon>Metazoa</taxon>
        <taxon>Ecdysozoa</taxon>
        <taxon>Arthropoda</taxon>
        <taxon>Hexapoda</taxon>
        <taxon>Insecta</taxon>
        <taxon>Pterygota</taxon>
        <taxon>Neoptera</taxon>
        <taxon>Endopterygota</taxon>
        <taxon>Diptera</taxon>
        <taxon>Nematocera</taxon>
        <taxon>Chironomoidea</taxon>
        <taxon>Chironomidae</taxon>
        <taxon>Chironominae</taxon>
        <taxon>Polypedilum</taxon>
        <taxon>Polypedilum</taxon>
    </lineage>
</organism>
<evidence type="ECO:0000313" key="1">
    <source>
        <dbReference type="EMBL" id="KAG5666225.1"/>
    </source>
</evidence>